<keyword evidence="3" id="KW-0963">Cytoplasm</keyword>
<evidence type="ECO:0000256" key="2">
    <source>
        <dbReference type="ARBA" id="ARBA00004496"/>
    </source>
</evidence>
<dbReference type="GO" id="GO:0000390">
    <property type="term" value="P:spliceosomal complex disassembly"/>
    <property type="evidence" value="ECO:0007669"/>
    <property type="project" value="TreeGrafter"/>
</dbReference>
<evidence type="ECO:0000259" key="6">
    <source>
        <dbReference type="PROSITE" id="PS50076"/>
    </source>
</evidence>
<dbReference type="Pfam" id="PF00226">
    <property type="entry name" value="DnaJ"/>
    <property type="match status" value="1"/>
</dbReference>
<keyword evidence="5" id="KW-0539">Nucleus</keyword>
<dbReference type="PRINTS" id="PR00625">
    <property type="entry name" value="JDOMAIN"/>
</dbReference>
<feature type="domain" description="J" evidence="6">
    <location>
        <begin position="9"/>
        <end position="74"/>
    </location>
</feature>
<dbReference type="PROSITE" id="PS50076">
    <property type="entry name" value="DNAJ_2"/>
    <property type="match status" value="1"/>
</dbReference>
<dbReference type="SMART" id="SM00271">
    <property type="entry name" value="DnaJ"/>
    <property type="match status" value="1"/>
</dbReference>
<sequence length="284" mass="34084">MSEFDFSQDIYELLQVEPFANEKDISKAYRLKALQYHPDKNPDNPDAERMFLLVKKSFDVLKNPETRKKYDEMYKAKLERKKRDAEMDAVRKRMMDKLVNGESAFKKRKDEEYEEKVKRQMQLNELKRQGYEKIKEEEDILLRKYFDSKENVELEKQKESELDRTLHIKWLNIDSYDKEMLLHLFNDYGLVEHLVMSTTKPSAVILFKTTTEAVNFYSEGDERLEPFTINWAKGSAPMIAKKVDEEKTEKKNLNLEKNFLDNFDEFENTILMKLRKAQQMKNQR</sequence>
<organism evidence="7 8">
    <name type="scientific">Rozella allomycis (strain CSF55)</name>
    <dbReference type="NCBI Taxonomy" id="988480"/>
    <lineage>
        <taxon>Eukaryota</taxon>
        <taxon>Fungi</taxon>
        <taxon>Fungi incertae sedis</taxon>
        <taxon>Cryptomycota</taxon>
        <taxon>Cryptomycota incertae sedis</taxon>
        <taxon>Rozella</taxon>
    </lineage>
</organism>
<keyword evidence="4" id="KW-0143">Chaperone</keyword>
<dbReference type="CDD" id="cd06257">
    <property type="entry name" value="DnaJ"/>
    <property type="match status" value="1"/>
</dbReference>
<accession>A0A4V1IZP4</accession>
<evidence type="ECO:0000313" key="7">
    <source>
        <dbReference type="EMBL" id="RKP18769.1"/>
    </source>
</evidence>
<dbReference type="GO" id="GO:0003676">
    <property type="term" value="F:nucleic acid binding"/>
    <property type="evidence" value="ECO:0007669"/>
    <property type="project" value="InterPro"/>
</dbReference>
<dbReference type="InterPro" id="IPR035979">
    <property type="entry name" value="RBD_domain_sf"/>
</dbReference>
<reference evidence="8" key="1">
    <citation type="journal article" date="2018" name="Nat. Microbiol.">
        <title>Leveraging single-cell genomics to expand the fungal tree of life.</title>
        <authorList>
            <person name="Ahrendt S.R."/>
            <person name="Quandt C.A."/>
            <person name="Ciobanu D."/>
            <person name="Clum A."/>
            <person name="Salamov A."/>
            <person name="Andreopoulos B."/>
            <person name="Cheng J.F."/>
            <person name="Woyke T."/>
            <person name="Pelin A."/>
            <person name="Henrissat B."/>
            <person name="Reynolds N.K."/>
            <person name="Benny G.L."/>
            <person name="Smith M.E."/>
            <person name="James T.Y."/>
            <person name="Grigoriev I.V."/>
        </authorList>
    </citation>
    <scope>NUCLEOTIDE SEQUENCE [LARGE SCALE GENOMIC DNA]</scope>
    <source>
        <strain evidence="8">CSF55</strain>
    </source>
</reference>
<dbReference type="EMBL" id="ML005373">
    <property type="protein sequence ID" value="RKP18769.1"/>
    <property type="molecule type" value="Genomic_DNA"/>
</dbReference>
<dbReference type="GO" id="GO:0005681">
    <property type="term" value="C:spliceosomal complex"/>
    <property type="evidence" value="ECO:0007669"/>
    <property type="project" value="TreeGrafter"/>
</dbReference>
<evidence type="ECO:0000256" key="3">
    <source>
        <dbReference type="ARBA" id="ARBA00022490"/>
    </source>
</evidence>
<dbReference type="InterPro" id="IPR052094">
    <property type="entry name" value="Pre-mRNA-splicing_ERAD"/>
</dbReference>
<name>A0A4V1IZP4_ROZAC</name>
<dbReference type="SUPFAM" id="SSF46565">
    <property type="entry name" value="Chaperone J-domain"/>
    <property type="match status" value="1"/>
</dbReference>
<evidence type="ECO:0000256" key="5">
    <source>
        <dbReference type="ARBA" id="ARBA00023242"/>
    </source>
</evidence>
<evidence type="ECO:0000313" key="8">
    <source>
        <dbReference type="Proteomes" id="UP000281549"/>
    </source>
</evidence>
<dbReference type="PANTHER" id="PTHR44313">
    <property type="entry name" value="DNAJ HOMOLOG SUBFAMILY C MEMBER 17"/>
    <property type="match status" value="1"/>
</dbReference>
<dbReference type="SUPFAM" id="SSF54928">
    <property type="entry name" value="RNA-binding domain, RBD"/>
    <property type="match status" value="1"/>
</dbReference>
<dbReference type="PANTHER" id="PTHR44313:SF1">
    <property type="entry name" value="DNAJ HOMOLOG SUBFAMILY C MEMBER 17"/>
    <property type="match status" value="1"/>
</dbReference>
<gene>
    <name evidence="7" type="ORF">ROZALSC1DRAFT_29579</name>
</gene>
<dbReference type="InterPro" id="IPR012677">
    <property type="entry name" value="Nucleotide-bd_a/b_plait_sf"/>
</dbReference>
<evidence type="ECO:0000256" key="1">
    <source>
        <dbReference type="ARBA" id="ARBA00004123"/>
    </source>
</evidence>
<proteinExistence type="predicted"/>
<comment type="subcellular location">
    <subcellularLocation>
        <location evidence="2">Cytoplasm</location>
    </subcellularLocation>
    <subcellularLocation>
        <location evidence="1">Nucleus</location>
    </subcellularLocation>
</comment>
<dbReference type="Proteomes" id="UP000281549">
    <property type="component" value="Unassembled WGS sequence"/>
</dbReference>
<evidence type="ECO:0000256" key="4">
    <source>
        <dbReference type="ARBA" id="ARBA00023186"/>
    </source>
</evidence>
<dbReference type="Gene3D" id="1.10.287.110">
    <property type="entry name" value="DnaJ domain"/>
    <property type="match status" value="1"/>
</dbReference>
<dbReference type="InterPro" id="IPR036869">
    <property type="entry name" value="J_dom_sf"/>
</dbReference>
<dbReference type="Gene3D" id="3.30.70.330">
    <property type="match status" value="1"/>
</dbReference>
<dbReference type="AlphaFoldDB" id="A0A4V1IZP4"/>
<protein>
    <submittedName>
        <fullName evidence="7">DnaJ-domain-containing protein</fullName>
    </submittedName>
</protein>
<dbReference type="InterPro" id="IPR001623">
    <property type="entry name" value="DnaJ_domain"/>
</dbReference>
<dbReference type="GO" id="GO:0005737">
    <property type="term" value="C:cytoplasm"/>
    <property type="evidence" value="ECO:0007669"/>
    <property type="project" value="UniProtKB-SubCell"/>
</dbReference>